<protein>
    <submittedName>
        <fullName evidence="8">Uncharacterized protein</fullName>
    </submittedName>
</protein>
<dbReference type="PROSITE" id="PS50090">
    <property type="entry name" value="MYB_LIKE"/>
    <property type="match status" value="2"/>
</dbReference>
<proteinExistence type="predicted"/>
<dbReference type="InterPro" id="IPR017930">
    <property type="entry name" value="Myb_dom"/>
</dbReference>
<keyword evidence="3" id="KW-0238">DNA-binding</keyword>
<dbReference type="PANTHER" id="PTHR10641">
    <property type="entry name" value="MYB FAMILY TRANSCRIPTION FACTOR"/>
    <property type="match status" value="1"/>
</dbReference>
<keyword evidence="4" id="KW-0539">Nucleus</keyword>
<dbReference type="GO" id="GO:0003677">
    <property type="term" value="F:DNA binding"/>
    <property type="evidence" value="ECO:0007669"/>
    <property type="project" value="UniProtKB-KW"/>
</dbReference>
<dbReference type="SUPFAM" id="SSF46689">
    <property type="entry name" value="Homeodomain-like"/>
    <property type="match status" value="1"/>
</dbReference>
<evidence type="ECO:0000256" key="5">
    <source>
        <dbReference type="SAM" id="MobiDB-lite"/>
    </source>
</evidence>
<dbReference type="GO" id="GO:0005634">
    <property type="term" value="C:nucleus"/>
    <property type="evidence" value="ECO:0007669"/>
    <property type="project" value="UniProtKB-SubCell"/>
</dbReference>
<dbReference type="PROSITE" id="PS51294">
    <property type="entry name" value="HTH_MYB"/>
    <property type="match status" value="2"/>
</dbReference>
<dbReference type="AlphaFoldDB" id="A0AAP0GRM5"/>
<dbReference type="Gene3D" id="1.10.10.60">
    <property type="entry name" value="Homeodomain-like"/>
    <property type="match status" value="2"/>
</dbReference>
<dbReference type="Proteomes" id="UP001408789">
    <property type="component" value="Unassembled WGS sequence"/>
</dbReference>
<keyword evidence="2" id="KW-0677">Repeat</keyword>
<evidence type="ECO:0000256" key="4">
    <source>
        <dbReference type="ARBA" id="ARBA00023242"/>
    </source>
</evidence>
<evidence type="ECO:0000256" key="1">
    <source>
        <dbReference type="ARBA" id="ARBA00004123"/>
    </source>
</evidence>
<evidence type="ECO:0000256" key="3">
    <source>
        <dbReference type="ARBA" id="ARBA00023125"/>
    </source>
</evidence>
<dbReference type="FunFam" id="1.10.10.60:FF:000001">
    <property type="entry name" value="MYB-related transcription factor"/>
    <property type="match status" value="1"/>
</dbReference>
<reference evidence="8 9" key="1">
    <citation type="submission" date="2024-04" db="EMBL/GenBank/DDBJ databases">
        <title>The reference genome of an endangered Asteraceae, Deinandra increscens subsp. villosa, native to the Central Coast of California.</title>
        <authorList>
            <person name="Guilliams M."/>
            <person name="Hasenstab-Lehman K."/>
            <person name="Meyer R."/>
            <person name="Mcevoy S."/>
        </authorList>
    </citation>
    <scope>NUCLEOTIDE SEQUENCE [LARGE SCALE GENOMIC DNA]</scope>
    <source>
        <tissue evidence="8">Leaf</tissue>
    </source>
</reference>
<organism evidence="8 9">
    <name type="scientific">Deinandra increscens subsp. villosa</name>
    <dbReference type="NCBI Taxonomy" id="3103831"/>
    <lineage>
        <taxon>Eukaryota</taxon>
        <taxon>Viridiplantae</taxon>
        <taxon>Streptophyta</taxon>
        <taxon>Embryophyta</taxon>
        <taxon>Tracheophyta</taxon>
        <taxon>Spermatophyta</taxon>
        <taxon>Magnoliopsida</taxon>
        <taxon>eudicotyledons</taxon>
        <taxon>Gunneridae</taxon>
        <taxon>Pentapetalae</taxon>
        <taxon>asterids</taxon>
        <taxon>campanulids</taxon>
        <taxon>Asterales</taxon>
        <taxon>Asteraceae</taxon>
        <taxon>Asteroideae</taxon>
        <taxon>Heliantheae alliance</taxon>
        <taxon>Madieae</taxon>
        <taxon>Madiinae</taxon>
        <taxon>Deinandra</taxon>
    </lineage>
</organism>
<dbReference type="InterPro" id="IPR009057">
    <property type="entry name" value="Homeodomain-like_sf"/>
</dbReference>
<dbReference type="PANTHER" id="PTHR10641:SF1346">
    <property type="entry name" value="TRANSCRIPTION FACTOR MYB14"/>
    <property type="match status" value="1"/>
</dbReference>
<feature type="domain" description="Myb-like" evidence="6">
    <location>
        <begin position="62"/>
        <end position="112"/>
    </location>
</feature>
<gene>
    <name evidence="8" type="ORF">SSX86_021675</name>
</gene>
<evidence type="ECO:0000313" key="9">
    <source>
        <dbReference type="Proteomes" id="UP001408789"/>
    </source>
</evidence>
<evidence type="ECO:0000256" key="2">
    <source>
        <dbReference type="ARBA" id="ARBA00022737"/>
    </source>
</evidence>
<dbReference type="InterPro" id="IPR001005">
    <property type="entry name" value="SANT/Myb"/>
</dbReference>
<evidence type="ECO:0000313" key="8">
    <source>
        <dbReference type="EMBL" id="KAK9059056.1"/>
    </source>
</evidence>
<dbReference type="Pfam" id="PF00249">
    <property type="entry name" value="Myb_DNA-binding"/>
    <property type="match status" value="2"/>
</dbReference>
<keyword evidence="9" id="KW-1185">Reference proteome</keyword>
<evidence type="ECO:0000259" key="6">
    <source>
        <dbReference type="PROSITE" id="PS50090"/>
    </source>
</evidence>
<feature type="domain" description="HTH myb-type" evidence="7">
    <location>
        <begin position="9"/>
        <end position="61"/>
    </location>
</feature>
<accession>A0AAP0GRM5</accession>
<comment type="subcellular location">
    <subcellularLocation>
        <location evidence="1">Nucleus</location>
    </subcellularLocation>
</comment>
<name>A0AAP0GRM5_9ASTR</name>
<feature type="region of interest" description="Disordered" evidence="5">
    <location>
        <begin position="115"/>
        <end position="138"/>
    </location>
</feature>
<dbReference type="EMBL" id="JBCNJP010000021">
    <property type="protein sequence ID" value="KAK9059056.1"/>
    <property type="molecule type" value="Genomic_DNA"/>
</dbReference>
<sequence>MGRAPCCEKIGLKKGSWSEEEDQILISYIQQHGHPNWRALPRLAGLSRCGKSCRLRWINYLRPDIKRGSFTKEEEDTIIHLHQMLGNRWSVIAAKLPGRTDNEIKNIWHTHLKKRTKNQQTGINASNDASNKHNKKSKCASKGLYVEESIVSHRHVDQEHKPLESKQFISNIQPSSSESSITYSMTNSDNGAKYEEVNQETFLDDSFWLEALSGEGDNVMEAKSLTNISCGELPTSLACFKNTNTRTPNIGCNMDNNNDMYLWYDIFTRIDELPELPEF</sequence>
<dbReference type="SMART" id="SM00717">
    <property type="entry name" value="SANT"/>
    <property type="match status" value="2"/>
</dbReference>
<dbReference type="CDD" id="cd00167">
    <property type="entry name" value="SANT"/>
    <property type="match status" value="2"/>
</dbReference>
<comment type="caution">
    <text evidence="8">The sequence shown here is derived from an EMBL/GenBank/DDBJ whole genome shotgun (WGS) entry which is preliminary data.</text>
</comment>
<feature type="domain" description="HTH myb-type" evidence="7">
    <location>
        <begin position="62"/>
        <end position="116"/>
    </location>
</feature>
<evidence type="ECO:0000259" key="7">
    <source>
        <dbReference type="PROSITE" id="PS51294"/>
    </source>
</evidence>
<feature type="domain" description="Myb-like" evidence="6">
    <location>
        <begin position="9"/>
        <end position="61"/>
    </location>
</feature>
<feature type="compositionally biased region" description="Polar residues" evidence="5">
    <location>
        <begin position="118"/>
        <end position="129"/>
    </location>
</feature>
<dbReference type="InterPro" id="IPR015495">
    <property type="entry name" value="Myb_TF_plants"/>
</dbReference>